<comment type="subcellular location">
    <subcellularLocation>
        <location evidence="1">Cell membrane</location>
        <topology evidence="1">Multi-pass membrane protein</topology>
    </subcellularLocation>
</comment>
<feature type="transmembrane region" description="Helical" evidence="6">
    <location>
        <begin position="51"/>
        <end position="68"/>
    </location>
</feature>
<dbReference type="OrthoDB" id="4771963at2"/>
<dbReference type="InterPro" id="IPR050833">
    <property type="entry name" value="Poly_Biosynth_Transport"/>
</dbReference>
<evidence type="ECO:0000313" key="8">
    <source>
        <dbReference type="Proteomes" id="UP000078437"/>
    </source>
</evidence>
<feature type="transmembrane region" description="Helical" evidence="6">
    <location>
        <begin position="153"/>
        <end position="175"/>
    </location>
</feature>
<dbReference type="RefSeq" id="WP_067878375.1">
    <property type="nucleotide sequence ID" value="NZ_CP013979.1"/>
</dbReference>
<evidence type="ECO:0000256" key="1">
    <source>
        <dbReference type="ARBA" id="ARBA00004651"/>
    </source>
</evidence>
<dbReference type="PANTHER" id="PTHR30250:SF11">
    <property type="entry name" value="O-ANTIGEN TRANSPORTER-RELATED"/>
    <property type="match status" value="1"/>
</dbReference>
<dbReference type="GO" id="GO:0005886">
    <property type="term" value="C:plasma membrane"/>
    <property type="evidence" value="ECO:0007669"/>
    <property type="project" value="UniProtKB-SubCell"/>
</dbReference>
<dbReference type="KEGG" id="agy:ATC03_14085"/>
<feature type="transmembrane region" description="Helical" evidence="6">
    <location>
        <begin position="255"/>
        <end position="281"/>
    </location>
</feature>
<feature type="transmembrane region" description="Helical" evidence="6">
    <location>
        <begin position="293"/>
        <end position="314"/>
    </location>
</feature>
<evidence type="ECO:0000256" key="6">
    <source>
        <dbReference type="SAM" id="Phobius"/>
    </source>
</evidence>
<evidence type="ECO:0000313" key="7">
    <source>
        <dbReference type="EMBL" id="ANJ27670.1"/>
    </source>
</evidence>
<feature type="transmembrane region" description="Helical" evidence="6">
    <location>
        <begin position="93"/>
        <end position="113"/>
    </location>
</feature>
<dbReference type="EMBL" id="CP013979">
    <property type="protein sequence ID" value="ANJ27670.1"/>
    <property type="molecule type" value="Genomic_DNA"/>
</dbReference>
<dbReference type="STRING" id="453304.ATC03_14085"/>
<feature type="transmembrane region" description="Helical" evidence="6">
    <location>
        <begin position="21"/>
        <end position="39"/>
    </location>
</feature>
<feature type="transmembrane region" description="Helical" evidence="6">
    <location>
        <begin position="119"/>
        <end position="141"/>
    </location>
</feature>
<feature type="transmembrane region" description="Helical" evidence="6">
    <location>
        <begin position="363"/>
        <end position="383"/>
    </location>
</feature>
<feature type="transmembrane region" description="Helical" evidence="6">
    <location>
        <begin position="389"/>
        <end position="410"/>
    </location>
</feature>
<evidence type="ECO:0008006" key="9">
    <source>
        <dbReference type="Google" id="ProtNLM"/>
    </source>
</evidence>
<gene>
    <name evidence="7" type="ORF">ATC03_14085</name>
</gene>
<reference evidence="8" key="2">
    <citation type="submission" date="2016-01" db="EMBL/GenBank/DDBJ databases">
        <title>Complete genome sequence of Agromyces aureus AR33T and comparison with related organisms.</title>
        <authorList>
            <person name="Corretto E."/>
            <person name="Antonielli L."/>
            <person name="Sessitsch A."/>
            <person name="Brader G."/>
        </authorList>
    </citation>
    <scope>NUCLEOTIDE SEQUENCE [LARGE SCALE GENOMIC DNA]</scope>
    <source>
        <strain evidence="8">AR33</strain>
    </source>
</reference>
<dbReference type="PANTHER" id="PTHR30250">
    <property type="entry name" value="PST FAMILY PREDICTED COLANIC ACID TRANSPORTER"/>
    <property type="match status" value="1"/>
</dbReference>
<keyword evidence="8" id="KW-1185">Reference proteome</keyword>
<protein>
    <recommendedName>
        <fullName evidence="9">Polysaccharide biosynthesis protein</fullName>
    </recommendedName>
</protein>
<evidence type="ECO:0000256" key="5">
    <source>
        <dbReference type="ARBA" id="ARBA00023136"/>
    </source>
</evidence>
<feature type="transmembrane region" description="Helical" evidence="6">
    <location>
        <begin position="222"/>
        <end position="243"/>
    </location>
</feature>
<organism evidence="7 8">
    <name type="scientific">Agromyces aureus</name>
    <dbReference type="NCBI Taxonomy" id="453304"/>
    <lineage>
        <taxon>Bacteria</taxon>
        <taxon>Bacillati</taxon>
        <taxon>Actinomycetota</taxon>
        <taxon>Actinomycetes</taxon>
        <taxon>Micrococcales</taxon>
        <taxon>Microbacteriaceae</taxon>
        <taxon>Agromyces</taxon>
    </lineage>
</organism>
<evidence type="ECO:0000256" key="2">
    <source>
        <dbReference type="ARBA" id="ARBA00022475"/>
    </source>
</evidence>
<dbReference type="AlphaFoldDB" id="A0A191WH96"/>
<accession>A0A191WH96</accession>
<evidence type="ECO:0000256" key="4">
    <source>
        <dbReference type="ARBA" id="ARBA00022989"/>
    </source>
</evidence>
<evidence type="ECO:0000256" key="3">
    <source>
        <dbReference type="ARBA" id="ARBA00022692"/>
    </source>
</evidence>
<keyword evidence="4 6" id="KW-1133">Transmembrane helix</keyword>
<name>A0A191WH96_9MICO</name>
<keyword evidence="3 6" id="KW-0812">Transmembrane</keyword>
<sequence length="418" mass="43781">MTSVEEFTAPPTDHGAGFTRVLVATVVIGIAGYAITWLVPRVVGVGEYTTFALFWSFAFLVVAGLSGVQQEITRATRLAGAPRIDRAAHAGRFALIAASLVGALVIGSAFLWAENLFPGLGWAMVPPLTVAAASYTLVAVLSGTLYGVAAWTAVAWCIALDGTIRLVLIATTLLFTHDPVVLAWAISLPFLITFVVIWLSIRKSLAGRTHLDVTYRELTWNSARTIIASISMGALVSGFPVLLGLTSPNAPEVELGVLILLSTLVRAPLIVVGMALQSFLVVLFKERTDRRRLLLAIEAVVAGAGLVIAGLGWWLGPAVFEFLFPGEPVPSGALIAVLALSSALVGALCVTAPAALALSMHGLYTAGWVVAALTTLACLLAPLPLEARTIVALLVGPACGLAVHIIGLSLGTRRQRTK</sequence>
<keyword evidence="5 6" id="KW-0472">Membrane</keyword>
<feature type="transmembrane region" description="Helical" evidence="6">
    <location>
        <begin position="181"/>
        <end position="201"/>
    </location>
</feature>
<reference evidence="7 8" key="1">
    <citation type="journal article" date="2016" name="Int. J. Syst. Evol. Microbiol.">
        <title>Agromyces aureus sp. nov., isolated from the rhizosphere of Salix caprea L. grown in a heavy-metal-contaminated soil.</title>
        <authorList>
            <person name="Corretto E."/>
            <person name="Antonielli L."/>
            <person name="Sessitsch A."/>
            <person name="Compant S."/>
            <person name="Gorfer M."/>
            <person name="Kuffner M."/>
            <person name="Brader G."/>
        </authorList>
    </citation>
    <scope>NUCLEOTIDE SEQUENCE [LARGE SCALE GENOMIC DNA]</scope>
    <source>
        <strain evidence="7 8">AR33</strain>
    </source>
</reference>
<keyword evidence="2" id="KW-1003">Cell membrane</keyword>
<dbReference type="Proteomes" id="UP000078437">
    <property type="component" value="Chromosome"/>
</dbReference>
<feature type="transmembrane region" description="Helical" evidence="6">
    <location>
        <begin position="334"/>
        <end position="356"/>
    </location>
</feature>
<proteinExistence type="predicted"/>